<reference evidence="1" key="2">
    <citation type="journal article" date="2015" name="Data Brief">
        <title>Shoot transcriptome of the giant reed, Arundo donax.</title>
        <authorList>
            <person name="Barrero R.A."/>
            <person name="Guerrero F.D."/>
            <person name="Moolhuijzen P."/>
            <person name="Goolsby J.A."/>
            <person name="Tidwell J."/>
            <person name="Bellgard S.E."/>
            <person name="Bellgard M.I."/>
        </authorList>
    </citation>
    <scope>NUCLEOTIDE SEQUENCE</scope>
    <source>
        <tissue evidence="1">Shoot tissue taken approximately 20 cm above the soil surface</tissue>
    </source>
</reference>
<dbReference type="AlphaFoldDB" id="A0A0A8YIK8"/>
<accession>A0A0A8YIK8</accession>
<proteinExistence type="predicted"/>
<organism evidence="1">
    <name type="scientific">Arundo donax</name>
    <name type="common">Giant reed</name>
    <name type="synonym">Donax arundinaceus</name>
    <dbReference type="NCBI Taxonomy" id="35708"/>
    <lineage>
        <taxon>Eukaryota</taxon>
        <taxon>Viridiplantae</taxon>
        <taxon>Streptophyta</taxon>
        <taxon>Embryophyta</taxon>
        <taxon>Tracheophyta</taxon>
        <taxon>Spermatophyta</taxon>
        <taxon>Magnoliopsida</taxon>
        <taxon>Liliopsida</taxon>
        <taxon>Poales</taxon>
        <taxon>Poaceae</taxon>
        <taxon>PACMAD clade</taxon>
        <taxon>Arundinoideae</taxon>
        <taxon>Arundineae</taxon>
        <taxon>Arundo</taxon>
    </lineage>
</organism>
<dbReference type="EMBL" id="GBRH01271576">
    <property type="protein sequence ID" value="JAD26319.1"/>
    <property type="molecule type" value="Transcribed_RNA"/>
</dbReference>
<name>A0A0A8YIK8_ARUDO</name>
<reference evidence="1" key="1">
    <citation type="submission" date="2014-09" db="EMBL/GenBank/DDBJ databases">
        <authorList>
            <person name="Magalhaes I.L.F."/>
            <person name="Oliveira U."/>
            <person name="Santos F.R."/>
            <person name="Vidigal T.H.D.A."/>
            <person name="Brescovit A.D."/>
            <person name="Santos A.J."/>
        </authorList>
    </citation>
    <scope>NUCLEOTIDE SEQUENCE</scope>
    <source>
        <tissue evidence="1">Shoot tissue taken approximately 20 cm above the soil surface</tissue>
    </source>
</reference>
<protein>
    <submittedName>
        <fullName evidence="1">Uncharacterized protein</fullName>
    </submittedName>
</protein>
<evidence type="ECO:0000313" key="1">
    <source>
        <dbReference type="EMBL" id="JAD26319.1"/>
    </source>
</evidence>
<sequence>MACCLGRWKRTLRKIAWVEPACILNCVGFKSNKIVLVSYKKV</sequence>